<dbReference type="Pfam" id="PF12277">
    <property type="entry name" value="DUF3618"/>
    <property type="match status" value="1"/>
</dbReference>
<gene>
    <name evidence="3" type="ORF">SAMN03097708_02983</name>
</gene>
<feature type="compositionally biased region" description="Basic and acidic residues" evidence="1">
    <location>
        <begin position="114"/>
        <end position="162"/>
    </location>
</feature>
<organism evidence="3 4">
    <name type="scientific">Thiohalomonas denitrificans</name>
    <dbReference type="NCBI Taxonomy" id="415747"/>
    <lineage>
        <taxon>Bacteria</taxon>
        <taxon>Pseudomonadati</taxon>
        <taxon>Pseudomonadota</taxon>
        <taxon>Gammaproteobacteria</taxon>
        <taxon>Thiohalomonadales</taxon>
        <taxon>Thiohalomonadaceae</taxon>
        <taxon>Thiohalomonas</taxon>
    </lineage>
</organism>
<dbReference type="EMBL" id="FMWD01000012">
    <property type="protein sequence ID" value="SCZ66641.1"/>
    <property type="molecule type" value="Genomic_DNA"/>
</dbReference>
<evidence type="ECO:0008006" key="5">
    <source>
        <dbReference type="Google" id="ProtNLM"/>
    </source>
</evidence>
<evidence type="ECO:0000256" key="1">
    <source>
        <dbReference type="SAM" id="MobiDB-lite"/>
    </source>
</evidence>
<sequence>MSERTAYERHPGGNGQAGRPMTPEEIERDLEDTRQEMNATLEELTRRFTPESIMHVIADYVQKSGTKEFAGNLSEDIRRNPLPVALTGIGIGWLAMNSRKPPESPEEREARIARAAEKREAKAARAAEKREKVQARAEETRQRMAEKAGQTRERAEALREQGRLWMTRASRSGSDLRDQTGRMFQEQPLVLGAIGVALGALFGAAMPRAKASPKAQETGERLSEKVSETAGSRASSAAQQAEEKIRQAGQAASSSIEESERRAKEQTREHEEKKGPGGPLPH</sequence>
<dbReference type="Proteomes" id="UP000199648">
    <property type="component" value="Unassembled WGS sequence"/>
</dbReference>
<feature type="region of interest" description="Disordered" evidence="1">
    <location>
        <begin position="114"/>
        <end position="178"/>
    </location>
</feature>
<keyword evidence="2" id="KW-0812">Transmembrane</keyword>
<keyword evidence="2" id="KW-0472">Membrane</keyword>
<dbReference type="STRING" id="415747.SAMN03097708_02983"/>
<feature type="region of interest" description="Disordered" evidence="1">
    <location>
        <begin position="1"/>
        <end position="28"/>
    </location>
</feature>
<dbReference type="OrthoDB" id="6065071at2"/>
<feature type="transmembrane region" description="Helical" evidence="2">
    <location>
        <begin position="189"/>
        <end position="206"/>
    </location>
</feature>
<feature type="compositionally biased region" description="Low complexity" evidence="1">
    <location>
        <begin position="247"/>
        <end position="256"/>
    </location>
</feature>
<dbReference type="AlphaFoldDB" id="A0A1G5QZJ9"/>
<keyword evidence="4" id="KW-1185">Reference proteome</keyword>
<keyword evidence="2" id="KW-1133">Transmembrane helix</keyword>
<feature type="compositionally biased region" description="Basic and acidic residues" evidence="1">
    <location>
        <begin position="258"/>
        <end position="275"/>
    </location>
</feature>
<feature type="compositionally biased region" description="Basic and acidic residues" evidence="1">
    <location>
        <begin position="217"/>
        <end position="227"/>
    </location>
</feature>
<evidence type="ECO:0000256" key="2">
    <source>
        <dbReference type="SAM" id="Phobius"/>
    </source>
</evidence>
<accession>A0A1G5QZJ9</accession>
<feature type="compositionally biased region" description="Basic and acidic residues" evidence="1">
    <location>
        <begin position="1"/>
        <end position="11"/>
    </location>
</feature>
<protein>
    <recommendedName>
        <fullName evidence="5">DUF3618 domain-containing protein</fullName>
    </recommendedName>
</protein>
<reference evidence="3 4" key="1">
    <citation type="submission" date="2016-10" db="EMBL/GenBank/DDBJ databases">
        <authorList>
            <person name="de Groot N.N."/>
        </authorList>
    </citation>
    <scope>NUCLEOTIDE SEQUENCE [LARGE SCALE GENOMIC DNA]</scope>
    <source>
        <strain evidence="3 4">HLD2</strain>
    </source>
</reference>
<dbReference type="RefSeq" id="WP_092998763.1">
    <property type="nucleotide sequence ID" value="NZ_FMWD01000012.1"/>
</dbReference>
<evidence type="ECO:0000313" key="4">
    <source>
        <dbReference type="Proteomes" id="UP000199648"/>
    </source>
</evidence>
<name>A0A1G5QZJ9_9GAMM</name>
<feature type="region of interest" description="Disordered" evidence="1">
    <location>
        <begin position="207"/>
        <end position="282"/>
    </location>
</feature>
<proteinExistence type="predicted"/>
<dbReference type="InterPro" id="IPR022062">
    <property type="entry name" value="DUF3618"/>
</dbReference>
<evidence type="ECO:0000313" key="3">
    <source>
        <dbReference type="EMBL" id="SCZ66641.1"/>
    </source>
</evidence>